<proteinExistence type="predicted"/>
<organism evidence="2 3">
    <name type="scientific">Burkholderia cenocepacia</name>
    <dbReference type="NCBI Taxonomy" id="95486"/>
    <lineage>
        <taxon>Bacteria</taxon>
        <taxon>Pseudomonadati</taxon>
        <taxon>Pseudomonadota</taxon>
        <taxon>Betaproteobacteria</taxon>
        <taxon>Burkholderiales</taxon>
        <taxon>Burkholderiaceae</taxon>
        <taxon>Burkholderia</taxon>
        <taxon>Burkholderia cepacia complex</taxon>
    </lineage>
</organism>
<dbReference type="Proteomes" id="UP000188543">
    <property type="component" value="Unassembled WGS sequence"/>
</dbReference>
<name>A0A1V2VQF1_9BURK</name>
<feature type="region of interest" description="Disordered" evidence="1">
    <location>
        <begin position="1"/>
        <end position="61"/>
    </location>
</feature>
<accession>A0A1V2VQF1</accession>
<reference evidence="2 3" key="1">
    <citation type="submission" date="2016-08" db="EMBL/GenBank/DDBJ databases">
        <authorList>
            <person name="Seilhamer J.J."/>
        </authorList>
    </citation>
    <scope>NUCLEOTIDE SEQUENCE [LARGE SCALE GENOMIC DNA]</scope>
    <source>
        <strain evidence="2 3">VC14762</strain>
    </source>
</reference>
<evidence type="ECO:0000313" key="2">
    <source>
        <dbReference type="EMBL" id="ONU73249.1"/>
    </source>
</evidence>
<feature type="compositionally biased region" description="Basic and acidic residues" evidence="1">
    <location>
        <begin position="50"/>
        <end position="61"/>
    </location>
</feature>
<dbReference type="AlphaFoldDB" id="A0A1V2VQF1"/>
<sequence>MHSKLKCVHEDLPQRASACPAGAATVRDPAGAPMRWSDASPRSGGRHARLARDAANHDAPQ</sequence>
<gene>
    <name evidence="2" type="ORF">A8E72_40950</name>
</gene>
<comment type="caution">
    <text evidence="2">The sequence shown here is derived from an EMBL/GenBank/DDBJ whole genome shotgun (WGS) entry which is preliminary data.</text>
</comment>
<dbReference type="EMBL" id="MUTJ01000113">
    <property type="protein sequence ID" value="ONU73249.1"/>
    <property type="molecule type" value="Genomic_DNA"/>
</dbReference>
<protein>
    <submittedName>
        <fullName evidence="2">Uncharacterized protein</fullName>
    </submittedName>
</protein>
<evidence type="ECO:0000256" key="1">
    <source>
        <dbReference type="SAM" id="MobiDB-lite"/>
    </source>
</evidence>
<evidence type="ECO:0000313" key="3">
    <source>
        <dbReference type="Proteomes" id="UP000188543"/>
    </source>
</evidence>